<proteinExistence type="predicted"/>
<name>A0A2X2JX98_SPHMU</name>
<gene>
    <name evidence="1" type="ORF">NCTC11343_04422</name>
</gene>
<dbReference type="AlphaFoldDB" id="A0A2X2JX98"/>
<dbReference type="EMBL" id="UAUU01000011">
    <property type="protein sequence ID" value="SPZ92375.1"/>
    <property type="molecule type" value="Genomic_DNA"/>
</dbReference>
<reference evidence="1 2" key="1">
    <citation type="submission" date="2018-06" db="EMBL/GenBank/DDBJ databases">
        <authorList>
            <consortium name="Pathogen Informatics"/>
            <person name="Doyle S."/>
        </authorList>
    </citation>
    <scope>NUCLEOTIDE SEQUENCE [LARGE SCALE GENOMIC DNA]</scope>
    <source>
        <strain evidence="1 2">NCTC11343</strain>
    </source>
</reference>
<evidence type="ECO:0000313" key="1">
    <source>
        <dbReference type="EMBL" id="SPZ92375.1"/>
    </source>
</evidence>
<accession>A0A2X2JX98</accession>
<evidence type="ECO:0000313" key="2">
    <source>
        <dbReference type="Proteomes" id="UP000251241"/>
    </source>
</evidence>
<sequence length="40" mass="4671">MPLPDLHPTDETTIDLQDLISIYHIFFKVANSIWGKPFRT</sequence>
<protein>
    <submittedName>
        <fullName evidence="1">Uncharacterized protein</fullName>
    </submittedName>
</protein>
<organism evidence="1 2">
    <name type="scientific">Sphingobacterium multivorum</name>
    <dbReference type="NCBI Taxonomy" id="28454"/>
    <lineage>
        <taxon>Bacteria</taxon>
        <taxon>Pseudomonadati</taxon>
        <taxon>Bacteroidota</taxon>
        <taxon>Sphingobacteriia</taxon>
        <taxon>Sphingobacteriales</taxon>
        <taxon>Sphingobacteriaceae</taxon>
        <taxon>Sphingobacterium</taxon>
    </lineage>
</organism>
<dbReference type="Proteomes" id="UP000251241">
    <property type="component" value="Unassembled WGS sequence"/>
</dbReference>